<dbReference type="Pfam" id="PF07045">
    <property type="entry name" value="DUF1330"/>
    <property type="match status" value="1"/>
</dbReference>
<reference evidence="2 3" key="1">
    <citation type="submission" date="2020-11" db="EMBL/GenBank/DDBJ databases">
        <title>Erythrobacter sediminis sp. nov., a marine bacterium from a tidal flat of Garorim Bay.</title>
        <authorList>
            <person name="Kim D."/>
            <person name="Yoo Y."/>
            <person name="Kim J.-J."/>
        </authorList>
    </citation>
    <scope>NUCLEOTIDE SEQUENCE [LARGE SCALE GENOMIC DNA]</scope>
    <source>
        <strain evidence="2 3">JGD-13</strain>
    </source>
</reference>
<organism evidence="2 3">
    <name type="scientific">Aurantiacibacter sediminis</name>
    <dbReference type="NCBI Taxonomy" id="2793064"/>
    <lineage>
        <taxon>Bacteria</taxon>
        <taxon>Pseudomonadati</taxon>
        <taxon>Pseudomonadota</taxon>
        <taxon>Alphaproteobacteria</taxon>
        <taxon>Sphingomonadales</taxon>
        <taxon>Erythrobacteraceae</taxon>
        <taxon>Aurantiacibacter</taxon>
    </lineage>
</organism>
<evidence type="ECO:0000259" key="1">
    <source>
        <dbReference type="Pfam" id="PF07045"/>
    </source>
</evidence>
<dbReference type="InterPro" id="IPR011008">
    <property type="entry name" value="Dimeric_a/b-barrel"/>
</dbReference>
<gene>
    <name evidence="2" type="ORF">I5L03_01020</name>
</gene>
<evidence type="ECO:0000313" key="2">
    <source>
        <dbReference type="EMBL" id="MBH5321161.1"/>
    </source>
</evidence>
<comment type="caution">
    <text evidence="2">The sequence shown here is derived from an EMBL/GenBank/DDBJ whole genome shotgun (WGS) entry which is preliminary data.</text>
</comment>
<name>A0ABS0N1N7_9SPHN</name>
<keyword evidence="3" id="KW-1185">Reference proteome</keyword>
<dbReference type="Proteomes" id="UP000602442">
    <property type="component" value="Unassembled WGS sequence"/>
</dbReference>
<evidence type="ECO:0000313" key="3">
    <source>
        <dbReference type="Proteomes" id="UP000602442"/>
    </source>
</evidence>
<dbReference type="SUPFAM" id="SSF54909">
    <property type="entry name" value="Dimeric alpha+beta barrel"/>
    <property type="match status" value="1"/>
</dbReference>
<protein>
    <submittedName>
        <fullName evidence="2">DUF1330 domain-containing protein</fullName>
    </submittedName>
</protein>
<dbReference type="EMBL" id="JAEANY010000001">
    <property type="protein sequence ID" value="MBH5321161.1"/>
    <property type="molecule type" value="Genomic_DNA"/>
</dbReference>
<sequence length="99" mass="11346">MPAYIIARFRIHDRESYDRYEAAFMRVFSKFQGKLLSVDEAPEVLEGDWDYTRSVLIEFPDKAAAKAWITSPEYRAIAKDRLNASEGQVIIVEGLPPHA</sequence>
<accession>A0ABS0N1N7</accession>
<dbReference type="Gene3D" id="3.30.70.100">
    <property type="match status" value="1"/>
</dbReference>
<feature type="domain" description="DUF1330" evidence="1">
    <location>
        <begin position="2"/>
        <end position="95"/>
    </location>
</feature>
<dbReference type="PANTHER" id="PTHR41521:SF4">
    <property type="entry name" value="BLR0684 PROTEIN"/>
    <property type="match status" value="1"/>
</dbReference>
<dbReference type="RefSeq" id="WP_197919852.1">
    <property type="nucleotide sequence ID" value="NZ_CAWPTA010000006.1"/>
</dbReference>
<dbReference type="InterPro" id="IPR010753">
    <property type="entry name" value="DUF1330"/>
</dbReference>
<proteinExistence type="predicted"/>
<dbReference type="PANTHER" id="PTHR41521">
    <property type="match status" value="1"/>
</dbReference>